<keyword evidence="3" id="KW-1185">Reference proteome</keyword>
<dbReference type="EMBL" id="JARPMG010000001">
    <property type="protein sequence ID" value="KAJ8103975.1"/>
    <property type="molecule type" value="Genomic_DNA"/>
</dbReference>
<feature type="compositionally biased region" description="Low complexity" evidence="1">
    <location>
        <begin position="277"/>
        <end position="287"/>
    </location>
</feature>
<feature type="compositionally biased region" description="Polar residues" evidence="1">
    <location>
        <begin position="615"/>
        <end position="627"/>
    </location>
</feature>
<dbReference type="Proteomes" id="UP001217417">
    <property type="component" value="Unassembled WGS sequence"/>
</dbReference>
<dbReference type="Gene3D" id="3.40.50.12360">
    <property type="match status" value="1"/>
</dbReference>
<proteinExistence type="predicted"/>
<feature type="region of interest" description="Disordered" evidence="1">
    <location>
        <begin position="465"/>
        <end position="488"/>
    </location>
</feature>
<protein>
    <submittedName>
        <fullName evidence="2">Class II histone deacetylase complex subunits 2 and 3-domain-containing protein</fullName>
    </submittedName>
</protein>
<feature type="region of interest" description="Disordered" evidence="1">
    <location>
        <begin position="155"/>
        <end position="176"/>
    </location>
</feature>
<dbReference type="InterPro" id="IPR038609">
    <property type="entry name" value="HDA1_su2/3_sf"/>
</dbReference>
<dbReference type="Pfam" id="PF11496">
    <property type="entry name" value="HDA2-3"/>
    <property type="match status" value="1"/>
</dbReference>
<feature type="compositionally biased region" description="Low complexity" evidence="1">
    <location>
        <begin position="478"/>
        <end position="488"/>
    </location>
</feature>
<feature type="region of interest" description="Disordered" evidence="1">
    <location>
        <begin position="194"/>
        <end position="250"/>
    </location>
</feature>
<organism evidence="2 3">
    <name type="scientific">Lipomyces tetrasporus</name>
    <dbReference type="NCBI Taxonomy" id="54092"/>
    <lineage>
        <taxon>Eukaryota</taxon>
        <taxon>Fungi</taxon>
        <taxon>Dikarya</taxon>
        <taxon>Ascomycota</taxon>
        <taxon>Saccharomycotina</taxon>
        <taxon>Lipomycetes</taxon>
        <taxon>Lipomycetales</taxon>
        <taxon>Lipomycetaceae</taxon>
        <taxon>Lipomyces</taxon>
    </lineage>
</organism>
<dbReference type="GeneID" id="80879102"/>
<evidence type="ECO:0000313" key="2">
    <source>
        <dbReference type="EMBL" id="KAJ8103975.1"/>
    </source>
</evidence>
<dbReference type="AlphaFoldDB" id="A0AAD7VWU0"/>
<accession>A0AAD7VWU0</accession>
<dbReference type="RefSeq" id="XP_056047425.1">
    <property type="nucleotide sequence ID" value="XM_056183936.1"/>
</dbReference>
<feature type="region of interest" description="Disordered" evidence="1">
    <location>
        <begin position="706"/>
        <end position="743"/>
    </location>
</feature>
<evidence type="ECO:0000313" key="3">
    <source>
        <dbReference type="Proteomes" id="UP001217417"/>
    </source>
</evidence>
<feature type="compositionally biased region" description="Low complexity" evidence="1">
    <location>
        <begin position="196"/>
        <end position="209"/>
    </location>
</feature>
<reference evidence="2" key="1">
    <citation type="submission" date="2023-03" db="EMBL/GenBank/DDBJ databases">
        <title>Near-Complete genome sequence of Lipomyces tetrasporous NRRL Y-64009, an oleaginous yeast capable of growing on lignocellulosic hydrolysates.</title>
        <authorList>
            <consortium name="Lawrence Berkeley National Laboratory"/>
            <person name="Jagtap S.S."/>
            <person name="Liu J.-J."/>
            <person name="Walukiewicz H.E."/>
            <person name="Pangilinan J."/>
            <person name="Lipzen A."/>
            <person name="Ahrendt S."/>
            <person name="Koriabine M."/>
            <person name="Cobaugh K."/>
            <person name="Salamov A."/>
            <person name="Yoshinaga Y."/>
            <person name="Ng V."/>
            <person name="Daum C."/>
            <person name="Grigoriev I.V."/>
            <person name="Slininger P.J."/>
            <person name="Dien B.S."/>
            <person name="Jin Y.-S."/>
            <person name="Rao C.V."/>
        </authorList>
    </citation>
    <scope>NUCLEOTIDE SEQUENCE</scope>
    <source>
        <strain evidence="2">NRRL Y-64009</strain>
    </source>
</reference>
<feature type="region of interest" description="Disordered" evidence="1">
    <location>
        <begin position="263"/>
        <end position="305"/>
    </location>
</feature>
<feature type="compositionally biased region" description="Polar residues" evidence="1">
    <location>
        <begin position="585"/>
        <end position="602"/>
    </location>
</feature>
<feature type="compositionally biased region" description="Low complexity" evidence="1">
    <location>
        <begin position="15"/>
        <end position="26"/>
    </location>
</feature>
<feature type="region of interest" description="Disordered" evidence="1">
    <location>
        <begin position="1"/>
        <end position="72"/>
    </location>
</feature>
<dbReference type="InterPro" id="IPR026216">
    <property type="entry name" value="HDA3"/>
</dbReference>
<feature type="compositionally biased region" description="Polar residues" evidence="1">
    <location>
        <begin position="1"/>
        <end position="14"/>
    </location>
</feature>
<feature type="region of interest" description="Disordered" evidence="1">
    <location>
        <begin position="398"/>
        <end position="435"/>
    </location>
</feature>
<feature type="compositionally biased region" description="Polar residues" evidence="1">
    <location>
        <begin position="237"/>
        <end position="250"/>
    </location>
</feature>
<evidence type="ECO:0000256" key="1">
    <source>
        <dbReference type="SAM" id="MobiDB-lite"/>
    </source>
</evidence>
<dbReference type="GO" id="GO:0070823">
    <property type="term" value="C:HDA1 complex"/>
    <property type="evidence" value="ECO:0007669"/>
    <property type="project" value="InterPro"/>
</dbReference>
<comment type="caution">
    <text evidence="2">The sequence shown here is derived from an EMBL/GenBank/DDBJ whole genome shotgun (WGS) entry which is preliminary data.</text>
</comment>
<sequence length="1228" mass="133339">MLSSRLSPSTVSQGSSAATESDSEATIPQLLVLDNETTAENGSEYMGDSEAQGDDSDASGRSNWTISEKDGEPEEEFYTLRHAQIPPITQQADTQEGGSYYTADHIEDEKRGRVLVIWSGIDTKTGLPFEPSWVRRKDCTEALLRDWDERKGTAKVRLPGRHTDSQASYHDSLPEPSSAKYILSPSLLSKRERPLRASSASLRSASSSSGQTGDIFDFPSDDDSPSESGRVRKKQKLSTNSPTIESSLSSLASGRIDLQASLEPASARATSRAKELSPAPASASRSRGVSKGQGSQNKSVSVTRGTGRLSRAFEELVSPGRNQTAFGESIVGIFECVRLPPVPLNPHLPIITKESIRYRQSQIGRRFNLVTPLFYPSSSSESESESELEWHSPAPYLHDQPIEQLSPPVNRSDAFHPGTKPASLEHHSPSALELTSAPVSSQIEIISNTASEKVTGQSKTAPFVIDLSDDDSEPPRESQSQASALKAQSEIDAAIDQRSLPRSKDLVFYKTVISDSDPQISDVSVGTLLKPIGEDSPSTKDSESSQSSLGPRLGEIEVPATISQDHPPSSEPNRAELDTYPFVEDSQSGKQQDKNQQVSVSDSAPVGQPVHYSEQALNSPVRDSQPNEFAPEDGSSNAPFTLVEEETIHRVEGWLSTQVQANFEVNNISDFDSESFPQPPHLDTQMLNVNSNVSLNTKENSAPAMEGLQQGSSQAMQDIQPAEVASPEPQKTMPPTASPHSASKAMTEGLASGVARLPDNNVTDGSITLDKYRLGPAEYAVPVGLRDFQRQMYEQVLILHSSEILRFCDFGSSSKAFRDRLAQDMLKVLNRTLLAATHPYLLVPTLLPRNLSDKDESRYIVHSGEKFRILDNIITVFKEAGLKLGIVAREGHTMDIVSDFLGGKRIKYARRDGVIESDVETDEEDVNSENEAFAKVTVIVVPSTARDRNTKKKKFALPKVDLVVALDASFIGSEPQVRQLRGVANEGDIPTVPVLRLVSVNTSEHALLGAAATLGLHDSVVDTAVLSSIITAITLLRARAGTLPESVVKEIDAMPAKLPEWLARGCTTMFPVSLIAPPSGNSFAVDIPSTMFSVREFTPAEADEALSSLTEGSMVSELLNVLEAENQKSLNLAIEAAIRHILKYTRESDGIGGGSAGLHTQESLVKESIAPSLLEKNGSIYPEQRFASDHLQTDDVVMHDNDNAYDSELELDALSIDEKEEMIKVKTQ</sequence>
<dbReference type="PRINTS" id="PR02093">
    <property type="entry name" value="HDA1SUBUNIT3"/>
</dbReference>
<name>A0AAD7VWU0_9ASCO</name>
<feature type="region of interest" description="Disordered" evidence="1">
    <location>
        <begin position="519"/>
        <end position="638"/>
    </location>
</feature>
<feature type="compositionally biased region" description="Polar residues" evidence="1">
    <location>
        <begin position="292"/>
        <end position="304"/>
    </location>
</feature>
<dbReference type="InterPro" id="IPR021006">
    <property type="entry name" value="Hda2/3"/>
</dbReference>
<gene>
    <name evidence="2" type="ORF">POJ06DRAFT_10271</name>
</gene>